<dbReference type="Proteomes" id="UP000032046">
    <property type="component" value="Unassembled WGS sequence"/>
</dbReference>
<keyword evidence="3" id="KW-1185">Reference proteome</keyword>
<keyword evidence="1" id="KW-0732">Signal</keyword>
<dbReference type="RefSeq" id="WP_042520173.1">
    <property type="nucleotide sequence ID" value="NZ_JXQK01000088.1"/>
</dbReference>
<reference evidence="2 3" key="1">
    <citation type="submission" date="2015-01" db="EMBL/GenBank/DDBJ databases">
        <title>Comparative genomics of non-oral Prevotella species.</title>
        <authorList>
            <person name="Accetto T."/>
            <person name="Nograsek B."/>
            <person name="Avgustin G."/>
        </authorList>
    </citation>
    <scope>NUCLEOTIDE SEQUENCE [LARGE SCALE GENOMIC DNA]</scope>
    <source>
        <strain evidence="2 3">P5-119</strain>
    </source>
</reference>
<feature type="chain" id="PRO_5002230125" evidence="1">
    <location>
        <begin position="20"/>
        <end position="277"/>
    </location>
</feature>
<evidence type="ECO:0000256" key="1">
    <source>
        <dbReference type="SAM" id="SignalP"/>
    </source>
</evidence>
<feature type="signal peptide" evidence="1">
    <location>
        <begin position="1"/>
        <end position="19"/>
    </location>
</feature>
<evidence type="ECO:0000313" key="2">
    <source>
        <dbReference type="EMBL" id="KIP60115.1"/>
    </source>
</evidence>
<evidence type="ECO:0000313" key="3">
    <source>
        <dbReference type="Proteomes" id="UP000032046"/>
    </source>
</evidence>
<comment type="caution">
    <text evidence="2">The sequence shown here is derived from an EMBL/GenBank/DDBJ whole genome shotgun (WGS) entry which is preliminary data.</text>
</comment>
<dbReference type="AlphaFoldDB" id="A0A0D0IX60"/>
<dbReference type="EMBL" id="JXQK01000088">
    <property type="protein sequence ID" value="KIP60115.1"/>
    <property type="molecule type" value="Genomic_DNA"/>
</dbReference>
<accession>A0A0D0IX60</accession>
<gene>
    <name evidence="2" type="ORF">ST44_12300</name>
</gene>
<sequence>MKKILLTIASFALAIAVNAQVSVTQQNISVIENNPNMTQRQHSQVVAKAPKKIASNQRWVGYYSSDALADPDDGMGVPSCPGENKVGIYLTESILEPYIGMKIVGIRFGLCEDIGQSGVYLHRIVDGIPGQVVASNYVQYGKTGWNQEDFPKPYVIKEGEELAAVFEYTQYGDEEDHSFPLSFVKEGDGSIPIWYWCLYNGTNYSWNQFDAGGKNLSIQVLVEGDFPVGSSVESVTASGNAVEVARYNAAGQLINGKQKGLNIVKFSDGTTRKVMVR</sequence>
<organism evidence="2 3">
    <name type="scientific">Prevotella pectinovora</name>
    <dbReference type="NCBI Taxonomy" id="1602169"/>
    <lineage>
        <taxon>Bacteria</taxon>
        <taxon>Pseudomonadati</taxon>
        <taxon>Bacteroidota</taxon>
        <taxon>Bacteroidia</taxon>
        <taxon>Bacteroidales</taxon>
        <taxon>Prevotellaceae</taxon>
        <taxon>Prevotella</taxon>
    </lineage>
</organism>
<proteinExistence type="predicted"/>
<name>A0A0D0IX60_9BACT</name>
<protein>
    <submittedName>
        <fullName evidence="2">Uncharacterized protein</fullName>
    </submittedName>
</protein>